<evidence type="ECO:0000256" key="1">
    <source>
        <dbReference type="SAM" id="Phobius"/>
    </source>
</evidence>
<keyword evidence="1" id="KW-1133">Transmembrane helix</keyword>
<evidence type="ECO:0000313" key="2">
    <source>
        <dbReference type="EMBL" id="MBW7461639.1"/>
    </source>
</evidence>
<gene>
    <name evidence="2" type="ORF">K0U00_47040</name>
</gene>
<protein>
    <recommendedName>
        <fullName evidence="4">DUF998 domain-containing protein</fullName>
    </recommendedName>
</protein>
<keyword evidence="3" id="KW-1185">Reference proteome</keyword>
<feature type="transmembrane region" description="Helical" evidence="1">
    <location>
        <begin position="116"/>
        <end position="135"/>
    </location>
</feature>
<dbReference type="EMBL" id="JAHZIK010003129">
    <property type="protein sequence ID" value="MBW7461639.1"/>
    <property type="molecule type" value="Genomic_DNA"/>
</dbReference>
<feature type="transmembrane region" description="Helical" evidence="1">
    <location>
        <begin position="86"/>
        <end position="104"/>
    </location>
</feature>
<name>A0ABS7CL65_9BACL</name>
<feature type="transmembrane region" description="Helical" evidence="1">
    <location>
        <begin position="29"/>
        <end position="50"/>
    </location>
</feature>
<accession>A0ABS7CL65</accession>
<dbReference type="Proteomes" id="UP001519887">
    <property type="component" value="Unassembled WGS sequence"/>
</dbReference>
<keyword evidence="1" id="KW-0812">Transmembrane</keyword>
<organism evidence="2 3">
    <name type="scientific">Paenibacillus sepulcri</name>
    <dbReference type="NCBI Taxonomy" id="359917"/>
    <lineage>
        <taxon>Bacteria</taxon>
        <taxon>Bacillati</taxon>
        <taxon>Bacillota</taxon>
        <taxon>Bacilli</taxon>
        <taxon>Bacillales</taxon>
        <taxon>Paenibacillaceae</taxon>
        <taxon>Paenibacillus</taxon>
    </lineage>
</organism>
<feature type="transmembrane region" description="Helical" evidence="1">
    <location>
        <begin position="141"/>
        <end position="157"/>
    </location>
</feature>
<comment type="caution">
    <text evidence="2">The sequence shown here is derived from an EMBL/GenBank/DDBJ whole genome shotgun (WGS) entry which is preliminary data.</text>
</comment>
<feature type="non-terminal residue" evidence="2">
    <location>
        <position position="1"/>
    </location>
</feature>
<evidence type="ECO:0008006" key="4">
    <source>
        <dbReference type="Google" id="ProtNLM"/>
    </source>
</evidence>
<feature type="non-terminal residue" evidence="2">
    <location>
        <position position="171"/>
    </location>
</feature>
<keyword evidence="1" id="KW-0472">Membrane</keyword>
<proteinExistence type="predicted"/>
<evidence type="ECO:0000313" key="3">
    <source>
        <dbReference type="Proteomes" id="UP001519887"/>
    </source>
</evidence>
<reference evidence="2 3" key="1">
    <citation type="submission" date="2021-07" db="EMBL/GenBank/DDBJ databases">
        <title>Paenibacillus radiodurans sp. nov., isolated from the southeastern edge of Tengger Desert.</title>
        <authorList>
            <person name="Zhang G."/>
        </authorList>
    </citation>
    <scope>NUCLEOTIDE SEQUENCE [LARGE SCALE GENOMIC DNA]</scope>
    <source>
        <strain evidence="2 3">CCM 7311</strain>
    </source>
</reference>
<sequence length="171" mass="19019">LPKRINEALLHRIVTTEEAEAAPSFWSGWGWMCLLGLGMIISGIIAWIIAATTVVLPYDTAFLCITPATMESINNRLLPFMSHDRVTLAGTMISIGILYGQLGWHGLRSRLHWARTALLTSGIVGFSSFLLFLGYGFFDPLHAAAAVILLPMFLFSMRDRIEWPSRKPTNV</sequence>